<sequence>MIRRNIFSGYMAPEYITNGRYSAKADIFSYGVILLEILSGLRNDSSYSDVEAENLLSYAWGLWNEGNHLKLADSALESDFSRDEVERCIHIGLLCVQKDSAKRPDIASVLLMLNA</sequence>
<gene>
    <name evidence="2" type="ORF">RND81_06G128000</name>
</gene>
<comment type="caution">
    <text evidence="2">The sequence shown here is derived from an EMBL/GenBank/DDBJ whole genome shotgun (WGS) entry which is preliminary data.</text>
</comment>
<organism evidence="2 3">
    <name type="scientific">Saponaria officinalis</name>
    <name type="common">Common soapwort</name>
    <name type="synonym">Lychnis saponaria</name>
    <dbReference type="NCBI Taxonomy" id="3572"/>
    <lineage>
        <taxon>Eukaryota</taxon>
        <taxon>Viridiplantae</taxon>
        <taxon>Streptophyta</taxon>
        <taxon>Embryophyta</taxon>
        <taxon>Tracheophyta</taxon>
        <taxon>Spermatophyta</taxon>
        <taxon>Magnoliopsida</taxon>
        <taxon>eudicotyledons</taxon>
        <taxon>Gunneridae</taxon>
        <taxon>Pentapetalae</taxon>
        <taxon>Caryophyllales</taxon>
        <taxon>Caryophyllaceae</taxon>
        <taxon>Caryophylleae</taxon>
        <taxon>Saponaria</taxon>
    </lineage>
</organism>
<reference evidence="2" key="1">
    <citation type="submission" date="2024-03" db="EMBL/GenBank/DDBJ databases">
        <title>WGS assembly of Saponaria officinalis var. Norfolk2.</title>
        <authorList>
            <person name="Jenkins J."/>
            <person name="Shu S."/>
            <person name="Grimwood J."/>
            <person name="Barry K."/>
            <person name="Goodstein D."/>
            <person name="Schmutz J."/>
            <person name="Leebens-Mack J."/>
            <person name="Osbourn A."/>
        </authorList>
    </citation>
    <scope>NUCLEOTIDE SEQUENCE [LARGE SCALE GENOMIC DNA]</scope>
    <source>
        <strain evidence="2">JIC</strain>
    </source>
</reference>
<dbReference type="SUPFAM" id="SSF56112">
    <property type="entry name" value="Protein kinase-like (PK-like)"/>
    <property type="match status" value="1"/>
</dbReference>
<protein>
    <recommendedName>
        <fullName evidence="1">Protein kinase domain-containing protein</fullName>
    </recommendedName>
</protein>
<dbReference type="PANTHER" id="PTHR27006">
    <property type="entry name" value="PROMASTIGOTE SURFACE ANTIGEN PROTEIN PSA"/>
    <property type="match status" value="1"/>
</dbReference>
<evidence type="ECO:0000313" key="3">
    <source>
        <dbReference type="Proteomes" id="UP001443914"/>
    </source>
</evidence>
<evidence type="ECO:0000259" key="1">
    <source>
        <dbReference type="PROSITE" id="PS50011"/>
    </source>
</evidence>
<dbReference type="AlphaFoldDB" id="A0AAW1KAL0"/>
<dbReference type="InterPro" id="IPR000719">
    <property type="entry name" value="Prot_kinase_dom"/>
</dbReference>
<dbReference type="PANTHER" id="PTHR27006:SF639">
    <property type="entry name" value="CYSTEINE-RICH RECEPTOR-LIKE PROTEIN KINASE 11"/>
    <property type="match status" value="1"/>
</dbReference>
<evidence type="ECO:0000313" key="2">
    <source>
        <dbReference type="EMBL" id="KAK9714887.1"/>
    </source>
</evidence>
<feature type="domain" description="Protein kinase" evidence="1">
    <location>
        <begin position="1"/>
        <end position="115"/>
    </location>
</feature>
<dbReference type="EMBL" id="JBDFQZ010000006">
    <property type="protein sequence ID" value="KAK9714887.1"/>
    <property type="molecule type" value="Genomic_DNA"/>
</dbReference>
<dbReference type="GO" id="GO:0004672">
    <property type="term" value="F:protein kinase activity"/>
    <property type="evidence" value="ECO:0007669"/>
    <property type="project" value="InterPro"/>
</dbReference>
<dbReference type="GO" id="GO:0005524">
    <property type="term" value="F:ATP binding"/>
    <property type="evidence" value="ECO:0007669"/>
    <property type="project" value="InterPro"/>
</dbReference>
<proteinExistence type="predicted"/>
<dbReference type="Gene3D" id="1.10.510.10">
    <property type="entry name" value="Transferase(Phosphotransferase) domain 1"/>
    <property type="match status" value="1"/>
</dbReference>
<keyword evidence="3" id="KW-1185">Reference proteome</keyword>
<dbReference type="InterPro" id="IPR011009">
    <property type="entry name" value="Kinase-like_dom_sf"/>
</dbReference>
<accession>A0AAW1KAL0</accession>
<dbReference type="Pfam" id="PF07714">
    <property type="entry name" value="PK_Tyr_Ser-Thr"/>
    <property type="match status" value="1"/>
</dbReference>
<dbReference type="PROSITE" id="PS50011">
    <property type="entry name" value="PROTEIN_KINASE_DOM"/>
    <property type="match status" value="1"/>
</dbReference>
<name>A0AAW1KAL0_SAPOF</name>
<dbReference type="InterPro" id="IPR001245">
    <property type="entry name" value="Ser-Thr/Tyr_kinase_cat_dom"/>
</dbReference>
<dbReference type="Proteomes" id="UP001443914">
    <property type="component" value="Unassembled WGS sequence"/>
</dbReference>